<dbReference type="Pfam" id="PF00528">
    <property type="entry name" value="BPD_transp_1"/>
    <property type="match status" value="1"/>
</dbReference>
<comment type="subcellular location">
    <subcellularLocation>
        <location evidence="1 7">Cell membrane</location>
        <topology evidence="1 7">Multi-pass membrane protein</topology>
    </subcellularLocation>
</comment>
<proteinExistence type="inferred from homology"/>
<feature type="transmembrane region" description="Helical" evidence="7">
    <location>
        <begin position="30"/>
        <end position="49"/>
    </location>
</feature>
<dbReference type="Proteomes" id="UP000547209">
    <property type="component" value="Unassembled WGS sequence"/>
</dbReference>
<evidence type="ECO:0000313" key="10">
    <source>
        <dbReference type="Proteomes" id="UP000547209"/>
    </source>
</evidence>
<keyword evidence="6 7" id="KW-0472">Membrane</keyword>
<keyword evidence="3" id="KW-1003">Cell membrane</keyword>
<evidence type="ECO:0000256" key="1">
    <source>
        <dbReference type="ARBA" id="ARBA00004651"/>
    </source>
</evidence>
<evidence type="ECO:0000256" key="4">
    <source>
        <dbReference type="ARBA" id="ARBA00022692"/>
    </source>
</evidence>
<dbReference type="InterPro" id="IPR050809">
    <property type="entry name" value="UgpAE/MalFG_permease"/>
</dbReference>
<dbReference type="Gene3D" id="1.10.3720.10">
    <property type="entry name" value="MetI-like"/>
    <property type="match status" value="1"/>
</dbReference>
<name>A0A7X0VJ74_9BACL</name>
<keyword evidence="5 7" id="KW-1133">Transmembrane helix</keyword>
<dbReference type="GO" id="GO:0005886">
    <property type="term" value="C:plasma membrane"/>
    <property type="evidence" value="ECO:0007669"/>
    <property type="project" value="UniProtKB-SubCell"/>
</dbReference>
<dbReference type="AlphaFoldDB" id="A0A7X0VJ74"/>
<dbReference type="PANTHER" id="PTHR43227:SF11">
    <property type="entry name" value="BLL4140 PROTEIN"/>
    <property type="match status" value="1"/>
</dbReference>
<dbReference type="InterPro" id="IPR035906">
    <property type="entry name" value="MetI-like_sf"/>
</dbReference>
<evidence type="ECO:0000256" key="7">
    <source>
        <dbReference type="RuleBase" id="RU363032"/>
    </source>
</evidence>
<evidence type="ECO:0000256" key="3">
    <source>
        <dbReference type="ARBA" id="ARBA00022475"/>
    </source>
</evidence>
<keyword evidence="4 7" id="KW-0812">Transmembrane</keyword>
<gene>
    <name evidence="9" type="ORF">H7C19_34070</name>
</gene>
<organism evidence="9 10">
    <name type="scientific">Cohnella nanjingensis</name>
    <dbReference type="NCBI Taxonomy" id="1387779"/>
    <lineage>
        <taxon>Bacteria</taxon>
        <taxon>Bacillati</taxon>
        <taxon>Bacillota</taxon>
        <taxon>Bacilli</taxon>
        <taxon>Bacillales</taxon>
        <taxon>Paenibacillaceae</taxon>
        <taxon>Cohnella</taxon>
    </lineage>
</organism>
<dbReference type="InterPro" id="IPR000515">
    <property type="entry name" value="MetI-like"/>
</dbReference>
<evidence type="ECO:0000256" key="6">
    <source>
        <dbReference type="ARBA" id="ARBA00023136"/>
    </source>
</evidence>
<dbReference type="RefSeq" id="WP_185673543.1">
    <property type="nucleotide sequence ID" value="NZ_JACJVP010000100.1"/>
</dbReference>
<comment type="similarity">
    <text evidence="7">Belongs to the binding-protein-dependent transport system permease family.</text>
</comment>
<evidence type="ECO:0000256" key="5">
    <source>
        <dbReference type="ARBA" id="ARBA00022989"/>
    </source>
</evidence>
<feature type="non-terminal residue" evidence="9">
    <location>
        <position position="1"/>
    </location>
</feature>
<protein>
    <submittedName>
        <fullName evidence="9">Sugar ABC transporter permease</fullName>
    </submittedName>
</protein>
<comment type="caution">
    <text evidence="9">The sequence shown here is derived from an EMBL/GenBank/DDBJ whole genome shotgun (WGS) entry which is preliminary data.</text>
</comment>
<dbReference type="EMBL" id="JACJVP010000100">
    <property type="protein sequence ID" value="MBB6675701.1"/>
    <property type="molecule type" value="Genomic_DNA"/>
</dbReference>
<feature type="transmembrane region" description="Helical" evidence="7">
    <location>
        <begin position="85"/>
        <end position="110"/>
    </location>
</feature>
<dbReference type="GO" id="GO:0055085">
    <property type="term" value="P:transmembrane transport"/>
    <property type="evidence" value="ECO:0007669"/>
    <property type="project" value="InterPro"/>
</dbReference>
<accession>A0A7X0VJ74</accession>
<evidence type="ECO:0000259" key="8">
    <source>
        <dbReference type="PROSITE" id="PS50928"/>
    </source>
</evidence>
<dbReference type="SUPFAM" id="SSF161098">
    <property type="entry name" value="MetI-like"/>
    <property type="match status" value="1"/>
</dbReference>
<dbReference type="PANTHER" id="PTHR43227">
    <property type="entry name" value="BLL4140 PROTEIN"/>
    <property type="match status" value="1"/>
</dbReference>
<dbReference type="PROSITE" id="PS50928">
    <property type="entry name" value="ABC_TM1"/>
    <property type="match status" value="1"/>
</dbReference>
<keyword evidence="2 7" id="KW-0813">Transport</keyword>
<keyword evidence="10" id="KW-1185">Reference proteome</keyword>
<feature type="domain" description="ABC transmembrane type-1" evidence="8">
    <location>
        <begin position="1"/>
        <end position="106"/>
    </location>
</feature>
<evidence type="ECO:0000256" key="2">
    <source>
        <dbReference type="ARBA" id="ARBA00022448"/>
    </source>
</evidence>
<sequence>AALTGINPSLYEAAVVDGASRLRQAWHVSLPGMAPIIVLVATLSMGQILNAGFDQIFNLYSPAVYGTGDIIDTLVYRMGLEQAQYSLATAVGLFKSVVSFVLISVSYYLAYRIANYRIF</sequence>
<reference evidence="9 10" key="1">
    <citation type="submission" date="2020-08" db="EMBL/GenBank/DDBJ databases">
        <title>Cohnella phylogeny.</title>
        <authorList>
            <person name="Dunlap C."/>
        </authorList>
    </citation>
    <scope>NUCLEOTIDE SEQUENCE [LARGE SCALE GENOMIC DNA]</scope>
    <source>
        <strain evidence="9 10">DSM 28246</strain>
    </source>
</reference>
<evidence type="ECO:0000313" key="9">
    <source>
        <dbReference type="EMBL" id="MBB6675701.1"/>
    </source>
</evidence>